<accession>A0A0C9UNQ1</accession>
<dbReference type="HOGENOM" id="CLU_109023_0_0_1"/>
<reference evidence="1 2" key="1">
    <citation type="submission" date="2014-06" db="EMBL/GenBank/DDBJ databases">
        <title>Evolutionary Origins and Diversification of the Mycorrhizal Mutualists.</title>
        <authorList>
            <consortium name="DOE Joint Genome Institute"/>
            <consortium name="Mycorrhizal Genomics Consortium"/>
            <person name="Kohler A."/>
            <person name="Kuo A."/>
            <person name="Nagy L.G."/>
            <person name="Floudas D."/>
            <person name="Copeland A."/>
            <person name="Barry K.W."/>
            <person name="Cichocki N."/>
            <person name="Veneault-Fourrey C."/>
            <person name="LaButti K."/>
            <person name="Lindquist E.A."/>
            <person name="Lipzen A."/>
            <person name="Lundell T."/>
            <person name="Morin E."/>
            <person name="Murat C."/>
            <person name="Riley R."/>
            <person name="Ohm R."/>
            <person name="Sun H."/>
            <person name="Tunlid A."/>
            <person name="Henrissat B."/>
            <person name="Grigoriev I.V."/>
            <person name="Hibbett D.S."/>
            <person name="Martin F."/>
        </authorList>
    </citation>
    <scope>NUCLEOTIDE SEQUENCE [LARGE SCALE GENOMIC DNA]</scope>
    <source>
        <strain evidence="1 2">SS14</strain>
    </source>
</reference>
<protein>
    <submittedName>
        <fullName evidence="1">Uncharacterized protein</fullName>
    </submittedName>
</protein>
<gene>
    <name evidence="1" type="ORF">M422DRAFT_107514</name>
</gene>
<sequence>VKKGTKLQDLDTFDGSNPEKLSSFLFQCGLMFKSKPRTFKGNRTKIYYALSFLQGTALENFEPAVMAVRDYTLTTPLYLLYWEEFIYELQEHFGPVDAEEDAEEDLEDLKMGTNHCVTKYFISF</sequence>
<evidence type="ECO:0000313" key="2">
    <source>
        <dbReference type="Proteomes" id="UP000054279"/>
    </source>
</evidence>
<name>A0A0C9UNQ1_SPHS4</name>
<feature type="non-terminal residue" evidence="1">
    <location>
        <position position="124"/>
    </location>
</feature>
<keyword evidence="2" id="KW-1185">Reference proteome</keyword>
<organism evidence="1 2">
    <name type="scientific">Sphaerobolus stellatus (strain SS14)</name>
    <dbReference type="NCBI Taxonomy" id="990650"/>
    <lineage>
        <taxon>Eukaryota</taxon>
        <taxon>Fungi</taxon>
        <taxon>Dikarya</taxon>
        <taxon>Basidiomycota</taxon>
        <taxon>Agaricomycotina</taxon>
        <taxon>Agaricomycetes</taxon>
        <taxon>Phallomycetidae</taxon>
        <taxon>Geastrales</taxon>
        <taxon>Sphaerobolaceae</taxon>
        <taxon>Sphaerobolus</taxon>
    </lineage>
</organism>
<feature type="non-terminal residue" evidence="1">
    <location>
        <position position="1"/>
    </location>
</feature>
<dbReference type="AlphaFoldDB" id="A0A0C9UNQ1"/>
<evidence type="ECO:0000313" key="1">
    <source>
        <dbReference type="EMBL" id="KIJ30497.1"/>
    </source>
</evidence>
<proteinExistence type="predicted"/>
<dbReference type="Proteomes" id="UP000054279">
    <property type="component" value="Unassembled WGS sequence"/>
</dbReference>
<dbReference type="EMBL" id="KN837260">
    <property type="protein sequence ID" value="KIJ30497.1"/>
    <property type="molecule type" value="Genomic_DNA"/>
</dbReference>
<dbReference type="OrthoDB" id="2691415at2759"/>